<evidence type="ECO:0000256" key="2">
    <source>
        <dbReference type="ARBA" id="ARBA00022679"/>
    </source>
</evidence>
<evidence type="ECO:0000256" key="1">
    <source>
        <dbReference type="ARBA" id="ARBA00022603"/>
    </source>
</evidence>
<feature type="active site" description="Proton donor/acceptor" evidence="5">
    <location>
        <position position="541"/>
    </location>
</feature>
<dbReference type="AlphaFoldDB" id="A0A9P4SIT2"/>
<dbReference type="Gene3D" id="3.20.20.150">
    <property type="entry name" value="Divalent-metal-dependent TIM barrel enzymes"/>
    <property type="match status" value="1"/>
</dbReference>
<dbReference type="Pfam" id="PF17285">
    <property type="entry name" value="PRMT5_TIM"/>
    <property type="match status" value="1"/>
</dbReference>
<dbReference type="FunFam" id="2.70.160.11:FF:000018">
    <property type="entry name" value="Protein arginine N-methyltransferase"/>
    <property type="match status" value="1"/>
</dbReference>
<evidence type="ECO:0000256" key="7">
    <source>
        <dbReference type="PIRSR" id="PIRSR015894-3"/>
    </source>
</evidence>
<feature type="binding site" evidence="6">
    <location>
        <position position="411"/>
    </location>
    <ligand>
        <name>S-adenosyl-L-methionine</name>
        <dbReference type="ChEBI" id="CHEBI:59789"/>
    </ligand>
</feature>
<dbReference type="GO" id="GO:0006355">
    <property type="term" value="P:regulation of DNA-templated transcription"/>
    <property type="evidence" value="ECO:0007669"/>
    <property type="project" value="TreeGrafter"/>
</dbReference>
<accession>A0A9P4SIT2</accession>
<dbReference type="GO" id="GO:0016274">
    <property type="term" value="F:protein-arginine N-methyltransferase activity"/>
    <property type="evidence" value="ECO:0007669"/>
    <property type="project" value="InterPro"/>
</dbReference>
<dbReference type="InterPro" id="IPR025799">
    <property type="entry name" value="Arg_MeTrfase"/>
</dbReference>
<dbReference type="PANTHER" id="PTHR10738:SF0">
    <property type="entry name" value="PROTEIN ARGININE N-METHYLTRANSFERASE 5"/>
    <property type="match status" value="1"/>
</dbReference>
<reference evidence="12" key="1">
    <citation type="journal article" date="2020" name="Stud. Mycol.">
        <title>101 Dothideomycetes genomes: a test case for predicting lifestyles and emergence of pathogens.</title>
        <authorList>
            <person name="Haridas S."/>
            <person name="Albert R."/>
            <person name="Binder M."/>
            <person name="Bloem J."/>
            <person name="Labutti K."/>
            <person name="Salamov A."/>
            <person name="Andreopoulos B."/>
            <person name="Baker S."/>
            <person name="Barry K."/>
            <person name="Bills G."/>
            <person name="Bluhm B."/>
            <person name="Cannon C."/>
            <person name="Castanera R."/>
            <person name="Culley D."/>
            <person name="Daum C."/>
            <person name="Ezra D."/>
            <person name="Gonzalez J."/>
            <person name="Henrissat B."/>
            <person name="Kuo A."/>
            <person name="Liang C."/>
            <person name="Lipzen A."/>
            <person name="Lutzoni F."/>
            <person name="Magnuson J."/>
            <person name="Mondo S."/>
            <person name="Nolan M."/>
            <person name="Ohm R."/>
            <person name="Pangilinan J."/>
            <person name="Park H.-J."/>
            <person name="Ramirez L."/>
            <person name="Alfaro M."/>
            <person name="Sun H."/>
            <person name="Tritt A."/>
            <person name="Yoshinaga Y."/>
            <person name="Zwiers L.-H."/>
            <person name="Turgeon B."/>
            <person name="Goodwin S."/>
            <person name="Spatafora J."/>
            <person name="Crous P."/>
            <person name="Grigoriev I."/>
        </authorList>
    </citation>
    <scope>NUCLEOTIDE SEQUENCE</scope>
    <source>
        <strain evidence="12">CBS 101060</strain>
    </source>
</reference>
<dbReference type="Gene3D" id="3.40.50.150">
    <property type="entry name" value="Vaccinia Virus protein VP39"/>
    <property type="match status" value="1"/>
</dbReference>
<keyword evidence="1 4" id="KW-0489">Methyltransferase</keyword>
<dbReference type="PIRSF" id="PIRSF015894">
    <property type="entry name" value="Skb1_MeTrfase"/>
    <property type="match status" value="1"/>
</dbReference>
<dbReference type="EMBL" id="MU006090">
    <property type="protein sequence ID" value="KAF2842358.1"/>
    <property type="molecule type" value="Genomic_DNA"/>
</dbReference>
<dbReference type="GO" id="GO:0032259">
    <property type="term" value="P:methylation"/>
    <property type="evidence" value="ECO:0007669"/>
    <property type="project" value="UniProtKB-KW"/>
</dbReference>
<evidence type="ECO:0000256" key="4">
    <source>
        <dbReference type="PIRNR" id="PIRNR015894"/>
    </source>
</evidence>
<evidence type="ECO:0000313" key="12">
    <source>
        <dbReference type="EMBL" id="KAF2842358.1"/>
    </source>
</evidence>
<keyword evidence="2 4" id="KW-0808">Transferase</keyword>
<dbReference type="GO" id="GO:0005634">
    <property type="term" value="C:nucleus"/>
    <property type="evidence" value="ECO:0007669"/>
    <property type="project" value="TreeGrafter"/>
</dbReference>
<proteinExistence type="inferred from homology"/>
<dbReference type="GO" id="GO:0005829">
    <property type="term" value="C:cytosol"/>
    <property type="evidence" value="ECO:0007669"/>
    <property type="project" value="TreeGrafter"/>
</dbReference>
<evidence type="ECO:0000256" key="8">
    <source>
        <dbReference type="SAM" id="MobiDB-lite"/>
    </source>
</evidence>
<evidence type="ECO:0000256" key="3">
    <source>
        <dbReference type="ARBA" id="ARBA00022691"/>
    </source>
</evidence>
<evidence type="ECO:0000259" key="11">
    <source>
        <dbReference type="Pfam" id="PF17286"/>
    </source>
</evidence>
<feature type="binding site" evidence="6">
    <location>
        <begin position="509"/>
        <end position="510"/>
    </location>
    <ligand>
        <name>S-adenosyl-L-methionine</name>
        <dbReference type="ChEBI" id="CHEBI:59789"/>
    </ligand>
</feature>
<comment type="similarity">
    <text evidence="4">Belongs to the class I-like SAM-binding methyltransferase superfamily.</text>
</comment>
<dbReference type="InterPro" id="IPR035075">
    <property type="entry name" value="PRMT5"/>
</dbReference>
<dbReference type="Pfam" id="PF05185">
    <property type="entry name" value="PRMT5"/>
    <property type="match status" value="1"/>
</dbReference>
<dbReference type="SUPFAM" id="SSF53335">
    <property type="entry name" value="S-adenosyl-L-methionine-dependent methyltransferases"/>
    <property type="match status" value="1"/>
</dbReference>
<dbReference type="InterPro" id="IPR035248">
    <property type="entry name" value="PRMT5_C"/>
</dbReference>
<feature type="binding site" evidence="6">
    <location>
        <begin position="420"/>
        <end position="421"/>
    </location>
    <ligand>
        <name>S-adenosyl-L-methionine</name>
        <dbReference type="ChEBI" id="CHEBI:59789"/>
    </ligand>
</feature>
<evidence type="ECO:0000259" key="9">
    <source>
        <dbReference type="Pfam" id="PF05185"/>
    </source>
</evidence>
<feature type="active site" description="Proton donor/acceptor" evidence="5">
    <location>
        <position position="532"/>
    </location>
</feature>
<evidence type="ECO:0000259" key="10">
    <source>
        <dbReference type="Pfam" id="PF17285"/>
    </source>
</evidence>
<sequence>MYSPTPSSAEIMPIFYIGQHETNRSLPVSDQLLRQAQDFNYDMLSTPITTSQFHSNVLTLLSNYMAHIEGSVPEEEIPMPLIPPLTSLDTNLTPNETISQLIAFTSPWIDLASPDPVIASLSKQVFNLEIAYAAFCGIGNVIIQGLALNHGVTPGSGISQYARVIQEALGAGPYLHLQILMQMREDSISSSADTMGSLSQFARQQYLEKASHASATEREADLFSTWDTWNVIRSVCKYSSRLSIALLLPKQLPPMPLQSRWFSEPLKELIFPETSFLKNAKGYPVLSKSHQALISRYMRLRNSPWLLLSDVGQIPGVDEQTKIFSSPRDNSPGLNASRGSMSSSPTPAEAAQQDAGSRRRIKDPTPHLSYMRHLQANQPPKSAIERFGAGYQDYLQAPLQPLTDNLESITYEVFEKDPVKYDWYEMAICNALNDWMALGRSTSSSTGAVVIAVVGAGRGPLVTRALRAAEKSGVLVDVYAVEKNPNAYVLLQRHNHEDWNMAVTVIKSDMRFWKGPLQPDGSHGRVDILVSELLGSFADNELSPECLDGVQHVLNPLHGISIPSSYTAHMTPIAAPRLHADCLGRSFSDPTVFETPYVVMLHALDFLSTIQPHSDSSAKQELIPLLPDVKTAWAFSHPIPPGIILQSNLRRGGGVNGGGGGNMGGDGANEHNVRYSRLNFHCPNRGVCHGIAGYFETVLYRGPSGTVELSTNPVTMESKSKDMISWFPIFFPLKTPVYIPDNSELEISMWRQTDDRKVWYEWLVEVFMVDAHRRIRLGVSDIHSSKKNGCLM</sequence>
<dbReference type="FunFam" id="3.40.50.150:FF:000149">
    <property type="entry name" value="Protein arginine N-methyltransferase"/>
    <property type="match status" value="1"/>
</dbReference>
<dbReference type="InterPro" id="IPR007857">
    <property type="entry name" value="Arg_MeTrfase_PRMT5"/>
</dbReference>
<dbReference type="PROSITE" id="PS51678">
    <property type="entry name" value="SAM_MT_PRMT"/>
    <property type="match status" value="1"/>
</dbReference>
<keyword evidence="13" id="KW-1185">Reference proteome</keyword>
<dbReference type="PANTHER" id="PTHR10738">
    <property type="entry name" value="PROTEIN ARGININE N-METHYLTRANSFERASE 5"/>
    <property type="match status" value="1"/>
</dbReference>
<feature type="region of interest" description="Disordered" evidence="8">
    <location>
        <begin position="321"/>
        <end position="364"/>
    </location>
</feature>
<dbReference type="Proteomes" id="UP000799429">
    <property type="component" value="Unassembled WGS sequence"/>
</dbReference>
<evidence type="ECO:0000313" key="13">
    <source>
        <dbReference type="Proteomes" id="UP000799429"/>
    </source>
</evidence>
<gene>
    <name evidence="12" type="ORF">M501DRAFT_998640</name>
</gene>
<feature type="domain" description="PRMT5 oligomerisation" evidence="11">
    <location>
        <begin position="565"/>
        <end position="792"/>
    </location>
</feature>
<dbReference type="Pfam" id="PF17286">
    <property type="entry name" value="PRMT5_C"/>
    <property type="match status" value="1"/>
</dbReference>
<feature type="site" description="Critical for specifying symmetric addition of methyl groups" evidence="7">
    <location>
        <position position="414"/>
    </location>
</feature>
<evidence type="ECO:0000256" key="6">
    <source>
        <dbReference type="PIRSR" id="PIRSR015894-2"/>
    </source>
</evidence>
<dbReference type="Gene3D" id="2.70.160.11">
    <property type="entry name" value="Hnrnp arginine n-methyltransferase1"/>
    <property type="match status" value="1"/>
</dbReference>
<organism evidence="12 13">
    <name type="scientific">Patellaria atrata CBS 101060</name>
    <dbReference type="NCBI Taxonomy" id="1346257"/>
    <lineage>
        <taxon>Eukaryota</taxon>
        <taxon>Fungi</taxon>
        <taxon>Dikarya</taxon>
        <taxon>Ascomycota</taxon>
        <taxon>Pezizomycotina</taxon>
        <taxon>Dothideomycetes</taxon>
        <taxon>Dothideomycetes incertae sedis</taxon>
        <taxon>Patellariales</taxon>
        <taxon>Patellariaceae</taxon>
        <taxon>Patellaria</taxon>
    </lineage>
</organism>
<dbReference type="OrthoDB" id="1368803at2759"/>
<name>A0A9P4SIT2_9PEZI</name>
<feature type="domain" description="PRMT5 arginine-N-methyltransferase" evidence="9">
    <location>
        <begin position="385"/>
        <end position="562"/>
    </location>
</feature>
<protein>
    <recommendedName>
        <fullName evidence="4">Protein arginine N-methyltransferase</fullName>
    </recommendedName>
</protein>
<evidence type="ECO:0000256" key="5">
    <source>
        <dbReference type="PIRSR" id="PIRSR015894-1"/>
    </source>
</evidence>
<dbReference type="InterPro" id="IPR035247">
    <property type="entry name" value="PRMT5_TIM"/>
</dbReference>
<feature type="domain" description="PRMT5 TIM barrel" evidence="10">
    <location>
        <begin position="40"/>
        <end position="376"/>
    </location>
</feature>
<comment type="caution">
    <text evidence="12">The sequence shown here is derived from an EMBL/GenBank/DDBJ whole genome shotgun (WGS) entry which is preliminary data.</text>
</comment>
<feature type="compositionally biased region" description="Polar residues" evidence="8">
    <location>
        <begin position="322"/>
        <end position="346"/>
    </location>
</feature>
<feature type="binding site" evidence="6">
    <location>
        <position position="482"/>
    </location>
    <ligand>
        <name>S-adenosyl-L-methionine</name>
        <dbReference type="ChEBI" id="CHEBI:59789"/>
    </ligand>
</feature>
<keyword evidence="3 4" id="KW-0949">S-adenosyl-L-methionine</keyword>
<dbReference type="InterPro" id="IPR029063">
    <property type="entry name" value="SAM-dependent_MTases_sf"/>
</dbReference>